<dbReference type="Proteomes" id="UP001519306">
    <property type="component" value="Unassembled WGS sequence"/>
</dbReference>
<name>A0ABS4KCE6_9FIRM</name>
<dbReference type="InterPro" id="IPR036582">
    <property type="entry name" value="Mao_N_sf"/>
</dbReference>
<dbReference type="EMBL" id="JAGGLJ010000008">
    <property type="protein sequence ID" value="MBP2025443.1"/>
    <property type="molecule type" value="Genomic_DNA"/>
</dbReference>
<sequence>MSKTIKRLSLVLMLLISLIPNSIYAEEQPIKIWINGNYVNSDVSPIIENNRTLVPIRVVSENLGYNVIYYPENKSIHIAYLEIVNDVETKDDSIFNTFHMTIDNPIINVDNPKNATSSTKILDVAPKIINNRTFVPIRFLAEEMGLNIDWDSENLTVVIGSGYNK</sequence>
<gene>
    <name evidence="3" type="ORF">J2Z71_000976</name>
</gene>
<dbReference type="InterPro" id="IPR012854">
    <property type="entry name" value="Cu_amine_oxidase-like_N"/>
</dbReference>
<organism evidence="3 4">
    <name type="scientific">Peptoniphilus stercorisuis</name>
    <dbReference type="NCBI Taxonomy" id="1436965"/>
    <lineage>
        <taxon>Bacteria</taxon>
        <taxon>Bacillati</taxon>
        <taxon>Bacillota</taxon>
        <taxon>Tissierellia</taxon>
        <taxon>Tissierellales</taxon>
        <taxon>Peptoniphilaceae</taxon>
        <taxon>Peptoniphilus</taxon>
    </lineage>
</organism>
<feature type="signal peptide" evidence="1">
    <location>
        <begin position="1"/>
        <end position="25"/>
    </location>
</feature>
<keyword evidence="4" id="KW-1185">Reference proteome</keyword>
<dbReference type="SUPFAM" id="SSF55383">
    <property type="entry name" value="Copper amine oxidase, domain N"/>
    <property type="match status" value="2"/>
</dbReference>
<evidence type="ECO:0000259" key="2">
    <source>
        <dbReference type="Pfam" id="PF07833"/>
    </source>
</evidence>
<dbReference type="Pfam" id="PF07833">
    <property type="entry name" value="Cu_amine_oxidN1"/>
    <property type="match status" value="1"/>
</dbReference>
<feature type="chain" id="PRO_5046897709" description="Copper amine oxidase-like N-terminal domain-containing protein" evidence="1">
    <location>
        <begin position="26"/>
        <end position="165"/>
    </location>
</feature>
<reference evidence="3 4" key="1">
    <citation type="submission" date="2021-03" db="EMBL/GenBank/DDBJ databases">
        <title>Genomic Encyclopedia of Type Strains, Phase IV (KMG-IV): sequencing the most valuable type-strain genomes for metagenomic binning, comparative biology and taxonomic classification.</title>
        <authorList>
            <person name="Goeker M."/>
        </authorList>
    </citation>
    <scope>NUCLEOTIDE SEQUENCE [LARGE SCALE GENOMIC DNA]</scope>
    <source>
        <strain evidence="3 4">DSM 27563</strain>
    </source>
</reference>
<comment type="caution">
    <text evidence="3">The sequence shown here is derived from an EMBL/GenBank/DDBJ whole genome shotgun (WGS) entry which is preliminary data.</text>
</comment>
<evidence type="ECO:0000256" key="1">
    <source>
        <dbReference type="SAM" id="SignalP"/>
    </source>
</evidence>
<dbReference type="Gene3D" id="3.30.457.10">
    <property type="entry name" value="Copper amine oxidase-like, N-terminal domain"/>
    <property type="match status" value="1"/>
</dbReference>
<dbReference type="RefSeq" id="WP_210060738.1">
    <property type="nucleotide sequence ID" value="NZ_JAGGLJ010000008.1"/>
</dbReference>
<accession>A0ABS4KCE6</accession>
<evidence type="ECO:0000313" key="4">
    <source>
        <dbReference type="Proteomes" id="UP001519306"/>
    </source>
</evidence>
<feature type="domain" description="Copper amine oxidase-like N-terminal" evidence="2">
    <location>
        <begin position="34"/>
        <end position="159"/>
    </location>
</feature>
<evidence type="ECO:0000313" key="3">
    <source>
        <dbReference type="EMBL" id="MBP2025443.1"/>
    </source>
</evidence>
<keyword evidence="1" id="KW-0732">Signal</keyword>
<protein>
    <recommendedName>
        <fullName evidence="2">Copper amine oxidase-like N-terminal domain-containing protein</fullName>
    </recommendedName>
</protein>
<proteinExistence type="predicted"/>